<dbReference type="Pfam" id="PF15412">
    <property type="entry name" value="Nse4-Nse3_bdg"/>
    <property type="match status" value="1"/>
</dbReference>
<evidence type="ECO:0000256" key="7">
    <source>
        <dbReference type="RuleBase" id="RU365071"/>
    </source>
</evidence>
<dbReference type="FunCoup" id="A0A0C2XIP0">
    <property type="interactions" value="252"/>
</dbReference>
<dbReference type="STRING" id="946122.A0A0C2XIP0"/>
<evidence type="ECO:0000313" key="12">
    <source>
        <dbReference type="Proteomes" id="UP000054549"/>
    </source>
</evidence>
<feature type="domain" description="Non-structural maintenance of chromosome element 4 C-terminal" evidence="9">
    <location>
        <begin position="216"/>
        <end position="301"/>
    </location>
</feature>
<feature type="region of interest" description="Disordered" evidence="8">
    <location>
        <begin position="1"/>
        <end position="21"/>
    </location>
</feature>
<accession>A0A0C2XIP0</accession>
<dbReference type="GO" id="GO:0030915">
    <property type="term" value="C:Smc5-Smc6 complex"/>
    <property type="evidence" value="ECO:0007669"/>
    <property type="project" value="UniProtKB-UniRule"/>
</dbReference>
<proteinExistence type="inferred from homology"/>
<dbReference type="HOGENOM" id="CLU_041037_1_0_1"/>
<comment type="subcellular location">
    <subcellularLocation>
        <location evidence="1 7">Nucleus</location>
    </subcellularLocation>
</comment>
<evidence type="ECO:0000256" key="1">
    <source>
        <dbReference type="ARBA" id="ARBA00004123"/>
    </source>
</evidence>
<dbReference type="Proteomes" id="UP000054549">
    <property type="component" value="Unassembled WGS sequence"/>
</dbReference>
<evidence type="ECO:0000256" key="8">
    <source>
        <dbReference type="SAM" id="MobiDB-lite"/>
    </source>
</evidence>
<dbReference type="InterPro" id="IPR027786">
    <property type="entry name" value="Nse4/EID"/>
</dbReference>
<evidence type="ECO:0000256" key="3">
    <source>
        <dbReference type="ARBA" id="ARBA00022763"/>
    </source>
</evidence>
<dbReference type="GO" id="GO:0006281">
    <property type="term" value="P:DNA repair"/>
    <property type="evidence" value="ECO:0007669"/>
    <property type="project" value="UniProtKB-UniRule"/>
</dbReference>
<evidence type="ECO:0000256" key="6">
    <source>
        <dbReference type="ARBA" id="ARBA00023242"/>
    </source>
</evidence>
<dbReference type="InterPro" id="IPR014854">
    <property type="entry name" value="Nse4_C"/>
</dbReference>
<keyword evidence="5 7" id="KW-0234">DNA repair</keyword>
<keyword evidence="3 7" id="KW-0227">DNA damage</keyword>
<evidence type="ECO:0000256" key="2">
    <source>
        <dbReference type="ARBA" id="ARBA00008997"/>
    </source>
</evidence>
<dbReference type="InParanoid" id="A0A0C2XIP0"/>
<gene>
    <name evidence="11" type="ORF">M378DRAFT_119997</name>
</gene>
<comment type="function">
    <text evidence="7">Component of the SMC5-SMC6 complex, that promotes sister chromatid alignment after DNA damage and facilitates double-stranded DNA breaks (DSBs) repair via homologous recombination between sister chromatids.</text>
</comment>
<evidence type="ECO:0000256" key="5">
    <source>
        <dbReference type="ARBA" id="ARBA00023204"/>
    </source>
</evidence>
<dbReference type="OrthoDB" id="361242at2759"/>
<feature type="domain" description="Nse4/EID protein Nse3/MAGE-binding" evidence="10">
    <location>
        <begin position="71"/>
        <end position="124"/>
    </location>
</feature>
<feature type="compositionally biased region" description="Basic and acidic residues" evidence="8">
    <location>
        <begin position="172"/>
        <end position="193"/>
    </location>
</feature>
<dbReference type="Pfam" id="PF08743">
    <property type="entry name" value="Nse4_C"/>
    <property type="match status" value="1"/>
</dbReference>
<dbReference type="GO" id="GO:0006310">
    <property type="term" value="P:DNA recombination"/>
    <property type="evidence" value="ECO:0007669"/>
    <property type="project" value="UniProtKB-UniRule"/>
</dbReference>
<protein>
    <recommendedName>
        <fullName evidence="7">Non-structural maintenance of chromosomes element 4</fullName>
    </recommendedName>
</protein>
<feature type="region of interest" description="Disordered" evidence="8">
    <location>
        <begin position="169"/>
        <end position="194"/>
    </location>
</feature>
<evidence type="ECO:0000259" key="9">
    <source>
        <dbReference type="Pfam" id="PF08743"/>
    </source>
</evidence>
<comment type="similarity">
    <text evidence="2 7">Belongs to the NSE4 family.</text>
</comment>
<comment type="subunit">
    <text evidence="7">Component of the SMC5-SMC6 complex.</text>
</comment>
<dbReference type="PANTHER" id="PTHR16140">
    <property type="entry name" value="NON-STRUCTURAL MAINTENANCE OF CHROMOSOMES ELEMENT 4"/>
    <property type="match status" value="1"/>
</dbReference>
<sequence length="319" mass="36626">MSDANTDLVYDPDQNPEEKREVRKNYRSLARLFDEHQANLTEHTAEELTKHIVQADELFTKVKGPQEATLDSALLLKASSMGARKARAMKSGSGTFEVDEFVSRLITFMGGRRTLEDREHDDSEVEQDGDAPLDWEKIGRRALAKSHRVPVLNFMLGPLSIEQKKRTVTKRAKLEKNKEDERKPEELKEEDILRSQNETTKNVLVLENILENEDGPINLFRFIINPKDFAQSVENLFYLSFLIRDGKVAMEINENGEPVVYMCEQPSDQDYAAGLKKQQMVMEFDMATWKRAIEVFNINESKVPQRPPAKIRLGSQWLG</sequence>
<organism evidence="11 12">
    <name type="scientific">Amanita muscaria (strain Koide BX008)</name>
    <dbReference type="NCBI Taxonomy" id="946122"/>
    <lineage>
        <taxon>Eukaryota</taxon>
        <taxon>Fungi</taxon>
        <taxon>Dikarya</taxon>
        <taxon>Basidiomycota</taxon>
        <taxon>Agaricomycotina</taxon>
        <taxon>Agaricomycetes</taxon>
        <taxon>Agaricomycetidae</taxon>
        <taxon>Agaricales</taxon>
        <taxon>Pluteineae</taxon>
        <taxon>Amanitaceae</taxon>
        <taxon>Amanita</taxon>
    </lineage>
</organism>
<keyword evidence="6 7" id="KW-0539">Nucleus</keyword>
<evidence type="ECO:0000313" key="11">
    <source>
        <dbReference type="EMBL" id="KIL68848.1"/>
    </source>
</evidence>
<dbReference type="PANTHER" id="PTHR16140:SF0">
    <property type="entry name" value="NON-STRUCTURAL MAINTENANCE OF CHROMOSOMES ELEMENT 4"/>
    <property type="match status" value="1"/>
</dbReference>
<keyword evidence="4 7" id="KW-0233">DNA recombination</keyword>
<dbReference type="GO" id="GO:0005634">
    <property type="term" value="C:nucleus"/>
    <property type="evidence" value="ECO:0007669"/>
    <property type="project" value="UniProtKB-SubCell"/>
</dbReference>
<evidence type="ECO:0000256" key="4">
    <source>
        <dbReference type="ARBA" id="ARBA00023172"/>
    </source>
</evidence>
<dbReference type="AlphaFoldDB" id="A0A0C2XIP0"/>
<reference evidence="11 12" key="1">
    <citation type="submission" date="2014-04" db="EMBL/GenBank/DDBJ databases">
        <title>Evolutionary Origins and Diversification of the Mycorrhizal Mutualists.</title>
        <authorList>
            <consortium name="DOE Joint Genome Institute"/>
            <consortium name="Mycorrhizal Genomics Consortium"/>
            <person name="Kohler A."/>
            <person name="Kuo A."/>
            <person name="Nagy L.G."/>
            <person name="Floudas D."/>
            <person name="Copeland A."/>
            <person name="Barry K.W."/>
            <person name="Cichocki N."/>
            <person name="Veneault-Fourrey C."/>
            <person name="LaButti K."/>
            <person name="Lindquist E.A."/>
            <person name="Lipzen A."/>
            <person name="Lundell T."/>
            <person name="Morin E."/>
            <person name="Murat C."/>
            <person name="Riley R."/>
            <person name="Ohm R."/>
            <person name="Sun H."/>
            <person name="Tunlid A."/>
            <person name="Henrissat B."/>
            <person name="Grigoriev I.V."/>
            <person name="Hibbett D.S."/>
            <person name="Martin F."/>
        </authorList>
    </citation>
    <scope>NUCLEOTIDE SEQUENCE [LARGE SCALE GENOMIC DNA]</scope>
    <source>
        <strain evidence="11 12">Koide BX008</strain>
    </source>
</reference>
<name>A0A0C2XIP0_AMAMK</name>
<keyword evidence="12" id="KW-1185">Reference proteome</keyword>
<dbReference type="EMBL" id="KN818227">
    <property type="protein sequence ID" value="KIL68848.1"/>
    <property type="molecule type" value="Genomic_DNA"/>
</dbReference>
<dbReference type="InterPro" id="IPR029225">
    <property type="entry name" value="Nse4_Nse3-bd"/>
</dbReference>
<evidence type="ECO:0000259" key="10">
    <source>
        <dbReference type="Pfam" id="PF15412"/>
    </source>
</evidence>